<sequence length="84" mass="9743">MEVLTEKQRIEESIKAHAIYDANNKSMTAKECAEYLGVHINTVKNKINSGEIKANLIGTVWSIPKIQFLKKIIEDKWKYKKSHR</sequence>
<evidence type="ECO:0000259" key="1">
    <source>
        <dbReference type="Pfam" id="PF12728"/>
    </source>
</evidence>
<evidence type="ECO:0000313" key="3">
    <source>
        <dbReference type="Proteomes" id="UP000719267"/>
    </source>
</evidence>
<protein>
    <submittedName>
        <fullName evidence="2">Helix-turn-helix domain-containing protein</fullName>
    </submittedName>
</protein>
<keyword evidence="3" id="KW-1185">Reference proteome</keyword>
<reference evidence="2 3" key="1">
    <citation type="submission" date="2021-07" db="EMBL/GenBank/DDBJ databases">
        <title>Mesonia aestuariivivens sp. nov., isolated from a tidal flat.</title>
        <authorList>
            <person name="Kim Y.-O."/>
            <person name="Yoon J.-H."/>
        </authorList>
    </citation>
    <scope>NUCLEOTIDE SEQUENCE [LARGE SCALE GENOMIC DNA]</scope>
    <source>
        <strain evidence="2 3">JHPTF-M18</strain>
    </source>
</reference>
<feature type="domain" description="Helix-turn-helix" evidence="1">
    <location>
        <begin position="27"/>
        <end position="67"/>
    </location>
</feature>
<dbReference type="EMBL" id="JAHWDF010000004">
    <property type="protein sequence ID" value="MBW2961303.1"/>
    <property type="molecule type" value="Genomic_DNA"/>
</dbReference>
<gene>
    <name evidence="2" type="ORF">KW502_05775</name>
</gene>
<evidence type="ECO:0000313" key="2">
    <source>
        <dbReference type="EMBL" id="MBW2961303.1"/>
    </source>
</evidence>
<dbReference type="RefSeq" id="WP_219039583.1">
    <property type="nucleotide sequence ID" value="NZ_JAHWDF010000004.1"/>
</dbReference>
<dbReference type="InterPro" id="IPR041657">
    <property type="entry name" value="HTH_17"/>
</dbReference>
<accession>A0ABS6W2D7</accession>
<name>A0ABS6W2D7_9FLAO</name>
<dbReference type="Proteomes" id="UP000719267">
    <property type="component" value="Unassembled WGS sequence"/>
</dbReference>
<proteinExistence type="predicted"/>
<organism evidence="2 3">
    <name type="scientific">Mesonia aestuariivivens</name>
    <dbReference type="NCBI Taxonomy" id="2796128"/>
    <lineage>
        <taxon>Bacteria</taxon>
        <taxon>Pseudomonadati</taxon>
        <taxon>Bacteroidota</taxon>
        <taxon>Flavobacteriia</taxon>
        <taxon>Flavobacteriales</taxon>
        <taxon>Flavobacteriaceae</taxon>
        <taxon>Mesonia</taxon>
    </lineage>
</organism>
<comment type="caution">
    <text evidence="2">The sequence shown here is derived from an EMBL/GenBank/DDBJ whole genome shotgun (WGS) entry which is preliminary data.</text>
</comment>
<dbReference type="Pfam" id="PF12728">
    <property type="entry name" value="HTH_17"/>
    <property type="match status" value="1"/>
</dbReference>